<evidence type="ECO:0000313" key="3">
    <source>
        <dbReference type="Proteomes" id="UP000276899"/>
    </source>
</evidence>
<evidence type="ECO:0000313" key="2">
    <source>
        <dbReference type="EMBL" id="VEG75086.1"/>
    </source>
</evidence>
<feature type="region of interest" description="Disordered" evidence="1">
    <location>
        <begin position="353"/>
        <end position="401"/>
    </location>
</feature>
<feature type="compositionally biased region" description="Gly residues" evidence="1">
    <location>
        <begin position="241"/>
        <end position="259"/>
    </location>
</feature>
<dbReference type="RefSeq" id="WP_051281372.1">
    <property type="nucleotide sequence ID" value="NZ_LR134363.1"/>
</dbReference>
<keyword evidence="3" id="KW-1185">Reference proteome</keyword>
<sequence length="401" mass="39897">MSEAAVRAVPIEPIEPAEPVRRAGSLGAPSSSRERLAAARLALARAEERTGLRADGARQVERALAGAAPAVLAPAPPRLIPGPPGVPRGGGEHAPTGPWEGLRTESCGAVSLAGSTSLLLAAAAARQGSHGWCGVVGGEDLGWCAAVELGLDVSRVLVVPAGALEPRLLLAATGALLDGVDLLLVTARTASALRPRDRRLLTARARERGALILTPAPWEGARTLRATLLEADGGVRATGAGAPGPAGAGMTGEAVGDGGAEPMPLAPAPEGARTAQAGDPQATGPGQRRGGVVVALHSRQVRHGGGAGSSREQGSASTGRAGAPRGAGPAQEMPSGFLTRLTWALADPERGQGISTLSLGEEGLSLQAPALDPASAPGRGQETGGAGMESQPHPRALTEAG</sequence>
<feature type="compositionally biased region" description="Pro residues" evidence="1">
    <location>
        <begin position="74"/>
        <end position="86"/>
    </location>
</feature>
<feature type="compositionally biased region" description="Low complexity" evidence="1">
    <location>
        <begin position="357"/>
        <end position="366"/>
    </location>
</feature>
<dbReference type="Proteomes" id="UP000276899">
    <property type="component" value="Chromosome"/>
</dbReference>
<dbReference type="EMBL" id="LR134363">
    <property type="protein sequence ID" value="VEG75086.1"/>
    <property type="molecule type" value="Genomic_DNA"/>
</dbReference>
<dbReference type="KEGG" id="asla:NCTC11923_01738"/>
<dbReference type="AlphaFoldDB" id="A0A448KDS3"/>
<proteinExistence type="predicted"/>
<feature type="region of interest" description="Disordered" evidence="1">
    <location>
        <begin position="236"/>
        <end position="334"/>
    </location>
</feature>
<feature type="region of interest" description="Disordered" evidence="1">
    <location>
        <begin position="74"/>
        <end position="99"/>
    </location>
</feature>
<reference evidence="2 3" key="1">
    <citation type="submission" date="2018-12" db="EMBL/GenBank/DDBJ databases">
        <authorList>
            <consortium name="Pathogen Informatics"/>
        </authorList>
    </citation>
    <scope>NUCLEOTIDE SEQUENCE [LARGE SCALE GENOMIC DNA]</scope>
    <source>
        <strain evidence="2 3">NCTC11923</strain>
    </source>
</reference>
<accession>A0A448KDS3</accession>
<protein>
    <submittedName>
        <fullName evidence="2">Uncharacterized protein</fullName>
    </submittedName>
</protein>
<name>A0A448KDS3_9ACTO</name>
<dbReference type="STRING" id="1278298.GCA_000428685_00747"/>
<evidence type="ECO:0000256" key="1">
    <source>
        <dbReference type="SAM" id="MobiDB-lite"/>
    </source>
</evidence>
<gene>
    <name evidence="2" type="ORF">NCTC11923_01738</name>
</gene>
<organism evidence="2 3">
    <name type="scientific">Actinomyces slackii</name>
    <dbReference type="NCBI Taxonomy" id="52774"/>
    <lineage>
        <taxon>Bacteria</taxon>
        <taxon>Bacillati</taxon>
        <taxon>Actinomycetota</taxon>
        <taxon>Actinomycetes</taxon>
        <taxon>Actinomycetales</taxon>
        <taxon>Actinomycetaceae</taxon>
        <taxon>Actinomyces</taxon>
    </lineage>
</organism>
<feature type="compositionally biased region" description="Low complexity" evidence="1">
    <location>
        <begin position="314"/>
        <end position="330"/>
    </location>
</feature>
<feature type="region of interest" description="Disordered" evidence="1">
    <location>
        <begin position="1"/>
        <end position="31"/>
    </location>
</feature>